<evidence type="ECO:0000259" key="2">
    <source>
        <dbReference type="Pfam" id="PF00535"/>
    </source>
</evidence>
<proteinExistence type="inferred from homology"/>
<organism evidence="3 4">
    <name type="scientific">Nocardioides hankookensis</name>
    <dbReference type="NCBI Taxonomy" id="443157"/>
    <lineage>
        <taxon>Bacteria</taxon>
        <taxon>Bacillati</taxon>
        <taxon>Actinomycetota</taxon>
        <taxon>Actinomycetes</taxon>
        <taxon>Propionibacteriales</taxon>
        <taxon>Nocardioidaceae</taxon>
        <taxon>Nocardioides</taxon>
    </lineage>
</organism>
<dbReference type="InterPro" id="IPR001173">
    <property type="entry name" value="Glyco_trans_2-like"/>
</dbReference>
<dbReference type="PANTHER" id="PTHR48090:SF7">
    <property type="entry name" value="RFBJ PROTEIN"/>
    <property type="match status" value="1"/>
</dbReference>
<dbReference type="CDD" id="cd04179">
    <property type="entry name" value="DPM_DPG-synthase_like"/>
    <property type="match status" value="1"/>
</dbReference>
<name>A0ABW1LIK0_9ACTN</name>
<evidence type="ECO:0000313" key="4">
    <source>
        <dbReference type="Proteomes" id="UP001596135"/>
    </source>
</evidence>
<gene>
    <name evidence="3" type="ORF">ACFPYL_11365</name>
</gene>
<dbReference type="EMBL" id="JBHSRJ010000004">
    <property type="protein sequence ID" value="MFC6043679.1"/>
    <property type="molecule type" value="Genomic_DNA"/>
</dbReference>
<comment type="caution">
    <text evidence="3">The sequence shown here is derived from an EMBL/GenBank/DDBJ whole genome shotgun (WGS) entry which is preliminary data.</text>
</comment>
<keyword evidence="3" id="KW-0328">Glycosyltransferase</keyword>
<dbReference type="GO" id="GO:0016757">
    <property type="term" value="F:glycosyltransferase activity"/>
    <property type="evidence" value="ECO:0007669"/>
    <property type="project" value="UniProtKB-KW"/>
</dbReference>
<sequence length="482" mass="53768">MSSQPSTSAEAAVHPRIGILVVAYNASATVAKTLGRLPDSFVETLDHILVCDDASNDDTYEVAVDFRSRTQWPLTVVRHETNLGYGGNQKAGYRWAIEHGLDIVVLLHGDGQYAPEVIEDIVAPLVSGDADASFGSRMMEPRQALKGGMPLYKYVGNKILTQFQNQLTGLELSEWHSGYRAYRVDALAELPLDTYSDGFDFDTEIILGLASAKKRIAECPIPTYYGDEICYVDGVKYAKDVTTDVVRHWAHQRGFGGGVTEAEPDHYALKTVHGSHGVLLNWLDAKPRGRVLDAGCFDGRFAAHVVAMGHHVVGIDKTKHDGLAGRVHEFLEADLNQPLPSSVPRDFDYVVAGDILEHVLEPHELLTDLRDHMTEDGEILVSVPNFNHWYPRGRITLGRFDYDQRGPLDRGHVRFFTRKSVERMFDACGMRIIDRAAVGTPFHALGASHERAAATATSVDHNMMRLWPQLFTYQWLYRLERA</sequence>
<dbReference type="Gene3D" id="3.90.550.10">
    <property type="entry name" value="Spore Coat Polysaccharide Biosynthesis Protein SpsA, Chain A"/>
    <property type="match status" value="1"/>
</dbReference>
<dbReference type="Pfam" id="PF13489">
    <property type="entry name" value="Methyltransf_23"/>
    <property type="match status" value="1"/>
</dbReference>
<dbReference type="Gene3D" id="3.40.50.150">
    <property type="entry name" value="Vaccinia Virus protein VP39"/>
    <property type="match status" value="1"/>
</dbReference>
<feature type="domain" description="Glycosyltransferase 2-like" evidence="2">
    <location>
        <begin position="19"/>
        <end position="189"/>
    </location>
</feature>
<dbReference type="Pfam" id="PF00535">
    <property type="entry name" value="Glycos_transf_2"/>
    <property type="match status" value="1"/>
</dbReference>
<dbReference type="SUPFAM" id="SSF53335">
    <property type="entry name" value="S-adenosyl-L-methionine-dependent methyltransferases"/>
    <property type="match status" value="1"/>
</dbReference>
<dbReference type="InterPro" id="IPR029044">
    <property type="entry name" value="Nucleotide-diphossugar_trans"/>
</dbReference>
<keyword evidence="4" id="KW-1185">Reference proteome</keyword>
<evidence type="ECO:0000313" key="3">
    <source>
        <dbReference type="EMBL" id="MFC6043679.1"/>
    </source>
</evidence>
<dbReference type="RefSeq" id="WP_379153940.1">
    <property type="nucleotide sequence ID" value="NZ_JBHSRJ010000004.1"/>
</dbReference>
<dbReference type="InterPro" id="IPR029063">
    <property type="entry name" value="SAM-dependent_MTases_sf"/>
</dbReference>
<dbReference type="PANTHER" id="PTHR48090">
    <property type="entry name" value="UNDECAPRENYL-PHOSPHATE 4-DEOXY-4-FORMAMIDO-L-ARABINOSE TRANSFERASE-RELATED"/>
    <property type="match status" value="1"/>
</dbReference>
<comment type="similarity">
    <text evidence="1">Belongs to the glycosyltransferase 2 family.</text>
</comment>
<dbReference type="CDD" id="cd02440">
    <property type="entry name" value="AdoMet_MTases"/>
    <property type="match status" value="1"/>
</dbReference>
<dbReference type="InterPro" id="IPR050256">
    <property type="entry name" value="Glycosyltransferase_2"/>
</dbReference>
<reference evidence="4" key="1">
    <citation type="journal article" date="2019" name="Int. J. Syst. Evol. Microbiol.">
        <title>The Global Catalogue of Microorganisms (GCM) 10K type strain sequencing project: providing services to taxonomists for standard genome sequencing and annotation.</title>
        <authorList>
            <consortium name="The Broad Institute Genomics Platform"/>
            <consortium name="The Broad Institute Genome Sequencing Center for Infectious Disease"/>
            <person name="Wu L."/>
            <person name="Ma J."/>
        </authorList>
    </citation>
    <scope>NUCLEOTIDE SEQUENCE [LARGE SCALE GENOMIC DNA]</scope>
    <source>
        <strain evidence="4">CCUG 54522</strain>
    </source>
</reference>
<keyword evidence="3" id="KW-0808">Transferase</keyword>
<dbReference type="Proteomes" id="UP001596135">
    <property type="component" value="Unassembled WGS sequence"/>
</dbReference>
<dbReference type="EC" id="2.4.-.-" evidence="3"/>
<protein>
    <submittedName>
        <fullName evidence="3">Glycosyltransferase</fullName>
        <ecNumber evidence="3">2.4.-.-</ecNumber>
    </submittedName>
</protein>
<accession>A0ABW1LIK0</accession>
<dbReference type="SUPFAM" id="SSF53448">
    <property type="entry name" value="Nucleotide-diphospho-sugar transferases"/>
    <property type="match status" value="1"/>
</dbReference>
<evidence type="ECO:0000256" key="1">
    <source>
        <dbReference type="ARBA" id="ARBA00006739"/>
    </source>
</evidence>